<dbReference type="EMBL" id="JAGKQM010000004">
    <property type="protein sequence ID" value="KAH0929755.1"/>
    <property type="molecule type" value="Genomic_DNA"/>
</dbReference>
<feature type="coiled-coil region" evidence="2">
    <location>
        <begin position="247"/>
        <end position="274"/>
    </location>
</feature>
<comment type="caution">
    <text evidence="4">The sequence shown here is derived from an EMBL/GenBank/DDBJ whole genome shotgun (WGS) entry which is preliminary data.</text>
</comment>
<evidence type="ECO:0000256" key="2">
    <source>
        <dbReference type="SAM" id="Coils"/>
    </source>
</evidence>
<protein>
    <recommendedName>
        <fullName evidence="3">RRM domain-containing protein</fullName>
    </recommendedName>
</protein>
<dbReference type="InterPro" id="IPR012677">
    <property type="entry name" value="Nucleotide-bd_a/b_plait_sf"/>
</dbReference>
<keyword evidence="2" id="KW-0175">Coiled coil</keyword>
<reference evidence="4 5" key="1">
    <citation type="submission" date="2021-05" db="EMBL/GenBank/DDBJ databases">
        <title>Genome Assembly of Synthetic Allotetraploid Brassica napus Reveals Homoeologous Exchanges between Subgenomes.</title>
        <authorList>
            <person name="Davis J.T."/>
        </authorList>
    </citation>
    <scope>NUCLEOTIDE SEQUENCE [LARGE SCALE GENOMIC DNA]</scope>
    <source>
        <strain evidence="5">cv. Da-Ae</strain>
        <tissue evidence="4">Seedling</tissue>
    </source>
</reference>
<dbReference type="Gene3D" id="3.30.70.330">
    <property type="match status" value="1"/>
</dbReference>
<evidence type="ECO:0000256" key="1">
    <source>
        <dbReference type="PROSITE-ProRule" id="PRU00176"/>
    </source>
</evidence>
<keyword evidence="1" id="KW-0694">RNA-binding</keyword>
<evidence type="ECO:0000313" key="4">
    <source>
        <dbReference type="EMBL" id="KAH0929755.1"/>
    </source>
</evidence>
<dbReference type="PROSITE" id="PS50102">
    <property type="entry name" value="RRM"/>
    <property type="match status" value="1"/>
</dbReference>
<sequence length="403" mass="46125">MVCFLDPVFVSFMYSVNTHKDAEHGDFNVCILFFSLWKLFLKDITQGKRETYASKPRTGVEFGSHDTLIEQGSSSRSHCDYVHKATTLTYRMNFVDEGNKMQKRLYFPKREVRQSYFSYVPSGGAVYARSHEAASSQEMMLHVSVWDRLGQPGDKKYHILSKVRLNPDENRTPKQLGRAFSAAYIEQHNETFQREVPAVVYMHRVLPPLEARKPKMFFSISKLNRMFKSQACSPLSPKSRIFFQYEIVNMKQKLQQLDNQINQAKHLKKQKVGELKGSVQSGELQQKHDDTESSIIHVTNVNYTASKEAISMLFSKCGDVKNITIVTDPAAFVTFATKESVNKAIALSGTMFFSRPIKVHFSSSMCLDPYSDTNLFVFQLFQVLGVTHDNVWSSDWGTTAFME</sequence>
<gene>
    <name evidence="4" type="ORF">HID58_015482</name>
</gene>
<proteinExistence type="predicted"/>
<dbReference type="Proteomes" id="UP000824890">
    <property type="component" value="Unassembled WGS sequence"/>
</dbReference>
<dbReference type="PANTHER" id="PTHR32343">
    <property type="entry name" value="SERINE/ARGININE-RICH SPLICING FACTOR"/>
    <property type="match status" value="1"/>
</dbReference>
<dbReference type="Pfam" id="PF00076">
    <property type="entry name" value="RRM_1"/>
    <property type="match status" value="1"/>
</dbReference>
<evidence type="ECO:0000313" key="5">
    <source>
        <dbReference type="Proteomes" id="UP000824890"/>
    </source>
</evidence>
<accession>A0ABQ8DMP7</accession>
<dbReference type="InterPro" id="IPR035979">
    <property type="entry name" value="RBD_domain_sf"/>
</dbReference>
<dbReference type="SMART" id="SM00360">
    <property type="entry name" value="RRM"/>
    <property type="match status" value="1"/>
</dbReference>
<dbReference type="InterPro" id="IPR000504">
    <property type="entry name" value="RRM_dom"/>
</dbReference>
<dbReference type="SUPFAM" id="SSF54928">
    <property type="entry name" value="RNA-binding domain, RBD"/>
    <property type="match status" value="1"/>
</dbReference>
<dbReference type="PANTHER" id="PTHR32343:SF22">
    <property type="entry name" value="LD29830P"/>
    <property type="match status" value="1"/>
</dbReference>
<evidence type="ECO:0000259" key="3">
    <source>
        <dbReference type="PROSITE" id="PS50102"/>
    </source>
</evidence>
<organism evidence="4 5">
    <name type="scientific">Brassica napus</name>
    <name type="common">Rape</name>
    <dbReference type="NCBI Taxonomy" id="3708"/>
    <lineage>
        <taxon>Eukaryota</taxon>
        <taxon>Viridiplantae</taxon>
        <taxon>Streptophyta</taxon>
        <taxon>Embryophyta</taxon>
        <taxon>Tracheophyta</taxon>
        <taxon>Spermatophyta</taxon>
        <taxon>Magnoliopsida</taxon>
        <taxon>eudicotyledons</taxon>
        <taxon>Gunneridae</taxon>
        <taxon>Pentapetalae</taxon>
        <taxon>rosids</taxon>
        <taxon>malvids</taxon>
        <taxon>Brassicales</taxon>
        <taxon>Brassicaceae</taxon>
        <taxon>Brassiceae</taxon>
        <taxon>Brassica</taxon>
    </lineage>
</organism>
<name>A0ABQ8DMP7_BRANA</name>
<keyword evidence="5" id="KW-1185">Reference proteome</keyword>
<feature type="domain" description="RRM" evidence="3">
    <location>
        <begin position="294"/>
        <end position="364"/>
    </location>
</feature>